<feature type="transmembrane region" description="Helical" evidence="1">
    <location>
        <begin position="199"/>
        <end position="217"/>
    </location>
</feature>
<dbReference type="Proteomes" id="UP000821846">
    <property type="component" value="Unassembled WGS sequence"/>
</dbReference>
<accession>A0ABX2GTD7</accession>
<reference evidence="2 3" key="1">
    <citation type="journal article" date="2020" name="Cell Host Microbe">
        <title>Functional and Genomic Variation between Human-Derived Isolates of Lachnospiraceae Reveals Inter- and Intra-Species Diversity.</title>
        <authorList>
            <person name="Sorbara M.T."/>
            <person name="Littmann E.R."/>
            <person name="Fontana E."/>
            <person name="Moody T.U."/>
            <person name="Kohout C.E."/>
            <person name="Gjonbalaj M."/>
            <person name="Eaton V."/>
            <person name="Seok R."/>
            <person name="Leiner I.M."/>
            <person name="Pamer E.G."/>
        </authorList>
    </citation>
    <scope>NUCLEOTIDE SEQUENCE [LARGE SCALE GENOMIC DNA]</scope>
    <source>
        <strain evidence="2 3">MSK.14.16</strain>
    </source>
</reference>
<organism evidence="2 3">
    <name type="scientific">Faecalicatena fissicatena</name>
    <dbReference type="NCBI Taxonomy" id="290055"/>
    <lineage>
        <taxon>Bacteria</taxon>
        <taxon>Bacillati</taxon>
        <taxon>Bacillota</taxon>
        <taxon>Clostridia</taxon>
        <taxon>Lachnospirales</taxon>
        <taxon>Lachnospiraceae</taxon>
        <taxon>Faecalicatena</taxon>
    </lineage>
</organism>
<keyword evidence="1" id="KW-0812">Transmembrane</keyword>
<feature type="transmembrane region" description="Helical" evidence="1">
    <location>
        <begin position="297"/>
        <end position="317"/>
    </location>
</feature>
<feature type="transmembrane region" description="Helical" evidence="1">
    <location>
        <begin position="238"/>
        <end position="264"/>
    </location>
</feature>
<evidence type="ECO:0000313" key="2">
    <source>
        <dbReference type="EMBL" id="NSG28816.1"/>
    </source>
</evidence>
<protein>
    <submittedName>
        <fullName evidence="2">ABC transporter permease subunit</fullName>
    </submittedName>
</protein>
<keyword evidence="1" id="KW-0472">Membrane</keyword>
<keyword evidence="1" id="KW-1133">Transmembrane helix</keyword>
<feature type="transmembrane region" description="Helical" evidence="1">
    <location>
        <begin position="382"/>
        <end position="404"/>
    </location>
</feature>
<dbReference type="Pfam" id="PF12679">
    <property type="entry name" value="ABC2_membrane_2"/>
    <property type="match status" value="1"/>
</dbReference>
<evidence type="ECO:0000256" key="1">
    <source>
        <dbReference type="SAM" id="Phobius"/>
    </source>
</evidence>
<dbReference type="EMBL" id="JAAWUZ010000001">
    <property type="protein sequence ID" value="NSG28816.1"/>
    <property type="molecule type" value="Genomic_DNA"/>
</dbReference>
<comment type="caution">
    <text evidence="2">The sequence shown here is derived from an EMBL/GenBank/DDBJ whole genome shotgun (WGS) entry which is preliminary data.</text>
</comment>
<dbReference type="PANTHER" id="PTHR37305">
    <property type="entry name" value="INTEGRAL MEMBRANE PROTEIN-RELATED"/>
    <property type="match status" value="1"/>
</dbReference>
<keyword evidence="3" id="KW-1185">Reference proteome</keyword>
<evidence type="ECO:0000313" key="3">
    <source>
        <dbReference type="Proteomes" id="UP000821846"/>
    </source>
</evidence>
<gene>
    <name evidence="2" type="ORF">HFM93_00725</name>
</gene>
<sequence>MRLFGLEIKRILKSRRTLILLSVAMLLSVLMAYLPISFEGINRPNEDGTVTELDGLAAIEYKRDLYAATQGEVTAEKVKQALITYQSCVNQYGPVEEDEFPLEVYIEKIVPILPLLNGISEAFADPTTGIGADWMDIDPNEVEQHYYEKCAEHLNDVMKNEQKNHLSAQQKASEKYAKVDKPFQLYAGMSKDAFDYIELYILILTILCVAIAAPIFSNEYQTGADSILRATKHGRTRLAVVKISASSMIFILAFALGIAVHLLILNMAFGTDCLKTSFQMLFSIINLSNINLGQLEIILALAGLLSMLASISCTLFLSAKCKDSLTALLVSLVIFLMPMFAYTALGASWISCILPSAGIGLQNNLLYQLVNFNYLHIGGMSFWTPYIILVSAAIEVPVLLLLAVRSYCKHQVA</sequence>
<feature type="transmembrane region" description="Helical" evidence="1">
    <location>
        <begin position="329"/>
        <end position="362"/>
    </location>
</feature>
<name>A0ABX2GTD7_9FIRM</name>
<dbReference type="RefSeq" id="WP_173865489.1">
    <property type="nucleotide sequence ID" value="NZ_JAAWUU010000001.1"/>
</dbReference>
<dbReference type="PANTHER" id="PTHR37305:SF1">
    <property type="entry name" value="MEMBRANE PROTEIN"/>
    <property type="match status" value="1"/>
</dbReference>
<proteinExistence type="predicted"/>